<dbReference type="Proteomes" id="UP001054837">
    <property type="component" value="Unassembled WGS sequence"/>
</dbReference>
<organism evidence="2 3">
    <name type="scientific">Caerostris darwini</name>
    <dbReference type="NCBI Taxonomy" id="1538125"/>
    <lineage>
        <taxon>Eukaryota</taxon>
        <taxon>Metazoa</taxon>
        <taxon>Ecdysozoa</taxon>
        <taxon>Arthropoda</taxon>
        <taxon>Chelicerata</taxon>
        <taxon>Arachnida</taxon>
        <taxon>Araneae</taxon>
        <taxon>Araneomorphae</taxon>
        <taxon>Entelegynae</taxon>
        <taxon>Araneoidea</taxon>
        <taxon>Araneidae</taxon>
        <taxon>Caerostris</taxon>
    </lineage>
</organism>
<reference evidence="2 3" key="1">
    <citation type="submission" date="2021-06" db="EMBL/GenBank/DDBJ databases">
        <title>Caerostris darwini draft genome.</title>
        <authorList>
            <person name="Kono N."/>
            <person name="Arakawa K."/>
        </authorList>
    </citation>
    <scope>NUCLEOTIDE SEQUENCE [LARGE SCALE GENOMIC DNA]</scope>
</reference>
<proteinExistence type="predicted"/>
<evidence type="ECO:0000313" key="3">
    <source>
        <dbReference type="Proteomes" id="UP001054837"/>
    </source>
</evidence>
<evidence type="ECO:0000256" key="1">
    <source>
        <dbReference type="SAM" id="MobiDB-lite"/>
    </source>
</evidence>
<protein>
    <submittedName>
        <fullName evidence="2">Uncharacterized protein</fullName>
    </submittedName>
</protein>
<keyword evidence="3" id="KW-1185">Reference proteome</keyword>
<sequence length="106" mass="12131">MNMNCLAVCEDTQERKGPFYLLARGPGSRGGKIYLSGEPHHGTPPHPGGPPFRVSQKARPSFAKTSPEINIFERTVSRKHNLRPTYERMLWMLFLALRTRKSDNFF</sequence>
<feature type="region of interest" description="Disordered" evidence="1">
    <location>
        <begin position="31"/>
        <end position="58"/>
    </location>
</feature>
<name>A0AAV4RK93_9ARAC</name>
<dbReference type="EMBL" id="BPLQ01006355">
    <property type="protein sequence ID" value="GIY21880.1"/>
    <property type="molecule type" value="Genomic_DNA"/>
</dbReference>
<evidence type="ECO:0000313" key="2">
    <source>
        <dbReference type="EMBL" id="GIY21880.1"/>
    </source>
</evidence>
<accession>A0AAV4RK93</accession>
<dbReference type="AlphaFoldDB" id="A0AAV4RK93"/>
<gene>
    <name evidence="2" type="ORF">CDAR_525411</name>
</gene>
<comment type="caution">
    <text evidence="2">The sequence shown here is derived from an EMBL/GenBank/DDBJ whole genome shotgun (WGS) entry which is preliminary data.</text>
</comment>